<dbReference type="Proteomes" id="UP000053235">
    <property type="component" value="Unassembled WGS sequence"/>
</dbReference>
<dbReference type="AlphaFoldDB" id="A0A0M6ZXV4"/>
<reference evidence="2" key="1">
    <citation type="submission" date="2015-07" db="EMBL/GenBank/DDBJ databases">
        <authorList>
            <person name="Rodrigo-Torres Lidia"/>
            <person name="Arahal R.David."/>
        </authorList>
    </citation>
    <scope>NUCLEOTIDE SEQUENCE [LARGE SCALE GENOMIC DNA]</scope>
    <source>
        <strain evidence="2">CECT 5112</strain>
    </source>
</reference>
<dbReference type="EMBL" id="CXWD01000004">
    <property type="protein sequence ID" value="CTQ67117.1"/>
    <property type="molecule type" value="Genomic_DNA"/>
</dbReference>
<dbReference type="Pfam" id="PF21822">
    <property type="entry name" value="Phage_TAC_15"/>
    <property type="match status" value="1"/>
</dbReference>
<protein>
    <submittedName>
        <fullName evidence="1">Uncharacterized protein</fullName>
    </submittedName>
</protein>
<dbReference type="OrthoDB" id="8420586at2"/>
<keyword evidence="2" id="KW-1185">Reference proteome</keyword>
<evidence type="ECO:0000313" key="1">
    <source>
        <dbReference type="EMBL" id="CTQ67117.1"/>
    </source>
</evidence>
<dbReference type="STRING" id="388408.LAX5112_01219"/>
<dbReference type="RefSeq" id="WP_055671058.1">
    <property type="nucleotide sequence ID" value="NZ_CXWD01000004.1"/>
</dbReference>
<sequence>MPEKKIAGAEYRVEPLAAKDAYLLLTEIIRLAGPGAKHLPGLMAILSTTDPKERFLADVAAFAACSEVINVHGASAFVDLKQRVISNAQVKRPSGIYDHLDLEDDFCGDLETAEKVFDFVMEVQFGNFSAGSEANGPVALAMIIVRNIFRIQKSAK</sequence>
<evidence type="ECO:0000313" key="2">
    <source>
        <dbReference type="Proteomes" id="UP000053235"/>
    </source>
</evidence>
<accession>A0A0M6ZXV4</accession>
<dbReference type="InterPro" id="IPR049156">
    <property type="entry name" value="Phage_chap_TAC_15-like"/>
</dbReference>
<name>A0A0M6ZXV4_9HYPH</name>
<proteinExistence type="predicted"/>
<gene>
    <name evidence="1" type="ORF">LAX5112_01219</name>
</gene>
<organism evidence="1 2">
    <name type="scientific">Roseibium alexandrii</name>
    <dbReference type="NCBI Taxonomy" id="388408"/>
    <lineage>
        <taxon>Bacteria</taxon>
        <taxon>Pseudomonadati</taxon>
        <taxon>Pseudomonadota</taxon>
        <taxon>Alphaproteobacteria</taxon>
        <taxon>Hyphomicrobiales</taxon>
        <taxon>Stappiaceae</taxon>
        <taxon>Roseibium</taxon>
    </lineage>
</organism>